<dbReference type="Gene3D" id="1.10.287.130">
    <property type="match status" value="1"/>
</dbReference>
<dbReference type="OrthoDB" id="340764at2"/>
<keyword evidence="4" id="KW-0597">Phosphoprotein</keyword>
<dbReference type="InterPro" id="IPR003661">
    <property type="entry name" value="HisK_dim/P_dom"/>
</dbReference>
<feature type="coiled-coil region" evidence="9">
    <location>
        <begin position="144"/>
        <end position="220"/>
    </location>
</feature>
<evidence type="ECO:0000256" key="1">
    <source>
        <dbReference type="ARBA" id="ARBA00000085"/>
    </source>
</evidence>
<keyword evidence="13" id="KW-1185">Reference proteome</keyword>
<evidence type="ECO:0000256" key="7">
    <source>
        <dbReference type="ARBA" id="ARBA00023012"/>
    </source>
</evidence>
<evidence type="ECO:0000256" key="4">
    <source>
        <dbReference type="ARBA" id="ARBA00022553"/>
    </source>
</evidence>
<name>A0A5Q0GXL9_SACSY</name>
<evidence type="ECO:0000256" key="2">
    <source>
        <dbReference type="ARBA" id="ARBA00004236"/>
    </source>
</evidence>
<dbReference type="Gene3D" id="3.30.565.10">
    <property type="entry name" value="Histidine kinase-like ATPase, C-terminal domain"/>
    <property type="match status" value="1"/>
</dbReference>
<dbReference type="SMART" id="SM00387">
    <property type="entry name" value="HATPase_c"/>
    <property type="match status" value="1"/>
</dbReference>
<dbReference type="InterPro" id="IPR011006">
    <property type="entry name" value="CheY-like_superfamily"/>
</dbReference>
<dbReference type="CDD" id="cd00082">
    <property type="entry name" value="HisKA"/>
    <property type="match status" value="1"/>
</dbReference>
<dbReference type="InterPro" id="IPR004358">
    <property type="entry name" value="Sig_transdc_His_kin-like_C"/>
</dbReference>
<evidence type="ECO:0000259" key="10">
    <source>
        <dbReference type="PROSITE" id="PS50109"/>
    </source>
</evidence>
<dbReference type="EMBL" id="CP034550">
    <property type="protein sequence ID" value="QFZ18264.1"/>
    <property type="molecule type" value="Genomic_DNA"/>
</dbReference>
<comment type="catalytic activity">
    <reaction evidence="1">
        <text>ATP + protein L-histidine = ADP + protein N-phospho-L-histidine.</text>
        <dbReference type="EC" id="2.7.13.3"/>
    </reaction>
</comment>
<keyword evidence="6" id="KW-0418">Kinase</keyword>
<dbReference type="EC" id="2.7.13.3" evidence="3"/>
<evidence type="ECO:0000256" key="6">
    <source>
        <dbReference type="ARBA" id="ARBA00022777"/>
    </source>
</evidence>
<protein>
    <recommendedName>
        <fullName evidence="3">histidine kinase</fullName>
        <ecNumber evidence="3">2.7.13.3</ecNumber>
    </recommendedName>
</protein>
<evidence type="ECO:0000256" key="8">
    <source>
        <dbReference type="PROSITE-ProRule" id="PRU00169"/>
    </source>
</evidence>
<evidence type="ECO:0000259" key="11">
    <source>
        <dbReference type="PROSITE" id="PS50110"/>
    </source>
</evidence>
<dbReference type="CDD" id="cd16922">
    <property type="entry name" value="HATPase_EvgS-ArcB-TorS-like"/>
    <property type="match status" value="1"/>
</dbReference>
<dbReference type="PRINTS" id="PR00344">
    <property type="entry name" value="BCTRLSENSOR"/>
</dbReference>
<dbReference type="CDD" id="cd00156">
    <property type="entry name" value="REC"/>
    <property type="match status" value="1"/>
</dbReference>
<evidence type="ECO:0000313" key="12">
    <source>
        <dbReference type="EMBL" id="QFZ18264.1"/>
    </source>
</evidence>
<sequence length="583" mass="62768">MTGPSESAQGDEVLLRVTVHREADVFPLRQHGRDAAAALGLDGQNQIRVATSLSDVGRELVRLTTPTTLVFLLRRPPSPALLIRVETVDTDGPGWDTARRLMDEVLADPAATTLVKALPASPPAPDEVERLRRRLTAWDAPDSLDELRAQNQDLVQTLEDLEAKQRELVRLNEELEDTNRGIIALHKELSDELEQTNQGVVALYAELEEKTTQLREAAEARTRFWSNISHELRSPVNSVLGLARLLADPHGDPLTEEQRRQVSLIEEAGSTLLALINELLDTAKAESGSLRPRFAPVDLPLLLAGLHGSVQPLVRSAEVELVVDHPAPMPELITDEVMLQRVLRNLLSNALKFTERGVVRLAVDLDADSAVFVVSDTGIGIPEPEQNRIFEDFYQVPGRLQVGAGGTGLGLPYARRLARILGGDLVLRSAPGEGTEVTVRLPLRQADDSTAALALVVVPDDGVRSRLVAALDGLAERVLEVGDGRAALAAARRERPDLVLLAADVPLVSGTEILSVLRGDERSRSVPVVLVGPDGDSGLERTAAAHAATVLAAGGVAPDAVRDAVRAARTLARAEGDRPGDDR</sequence>
<dbReference type="InterPro" id="IPR036890">
    <property type="entry name" value="HATPase_C_sf"/>
</dbReference>
<dbReference type="PANTHER" id="PTHR43711">
    <property type="entry name" value="TWO-COMPONENT HISTIDINE KINASE"/>
    <property type="match status" value="1"/>
</dbReference>
<feature type="domain" description="Response regulatory" evidence="11">
    <location>
        <begin position="453"/>
        <end position="569"/>
    </location>
</feature>
<proteinExistence type="predicted"/>
<evidence type="ECO:0000256" key="9">
    <source>
        <dbReference type="SAM" id="Coils"/>
    </source>
</evidence>
<keyword evidence="5" id="KW-0808">Transferase</keyword>
<dbReference type="PROSITE" id="PS50109">
    <property type="entry name" value="HIS_KIN"/>
    <property type="match status" value="1"/>
</dbReference>
<dbReference type="InterPro" id="IPR003594">
    <property type="entry name" value="HATPase_dom"/>
</dbReference>
<comment type="caution">
    <text evidence="8">Lacks conserved residue(s) required for the propagation of feature annotation.</text>
</comment>
<dbReference type="InterPro" id="IPR001789">
    <property type="entry name" value="Sig_transdc_resp-reg_receiver"/>
</dbReference>
<dbReference type="RefSeq" id="WP_033430772.1">
    <property type="nucleotide sequence ID" value="NZ_CP034550.1"/>
</dbReference>
<keyword evidence="9" id="KW-0175">Coiled coil</keyword>
<feature type="domain" description="Histidine kinase" evidence="10">
    <location>
        <begin position="227"/>
        <end position="445"/>
    </location>
</feature>
<dbReference type="AlphaFoldDB" id="A0A5Q0GXL9"/>
<accession>A0A5Q0GXL9</accession>
<reference evidence="13" key="1">
    <citation type="journal article" date="2021" name="Curr. Microbiol.">
        <title>Complete genome of nocamycin-producing strain Saccharothrix syringae NRRL B-16468 reveals the biosynthetic potential for secondary metabolites.</title>
        <authorList>
            <person name="Mo X."/>
            <person name="Yang S."/>
        </authorList>
    </citation>
    <scope>NUCLEOTIDE SEQUENCE [LARGE SCALE GENOMIC DNA]</scope>
    <source>
        <strain evidence="13">ATCC 51364 / DSM 43886 / JCM 6844 / KCTC 9398 / NBRC 14523 / NRRL B-16468 / INA 2240</strain>
    </source>
</reference>
<dbReference type="Pfam" id="PF00512">
    <property type="entry name" value="HisKA"/>
    <property type="match status" value="1"/>
</dbReference>
<gene>
    <name evidence="12" type="ORF">EKG83_12925</name>
</gene>
<dbReference type="GO" id="GO:0005886">
    <property type="term" value="C:plasma membrane"/>
    <property type="evidence" value="ECO:0007669"/>
    <property type="project" value="UniProtKB-SubCell"/>
</dbReference>
<dbReference type="GO" id="GO:0000155">
    <property type="term" value="F:phosphorelay sensor kinase activity"/>
    <property type="evidence" value="ECO:0007669"/>
    <property type="project" value="InterPro"/>
</dbReference>
<dbReference type="SMART" id="SM00388">
    <property type="entry name" value="HisKA"/>
    <property type="match status" value="1"/>
</dbReference>
<dbReference type="InterPro" id="IPR050736">
    <property type="entry name" value="Sensor_HK_Regulatory"/>
</dbReference>
<evidence type="ECO:0000313" key="13">
    <source>
        <dbReference type="Proteomes" id="UP000325787"/>
    </source>
</evidence>
<dbReference type="SUPFAM" id="SSF52172">
    <property type="entry name" value="CheY-like"/>
    <property type="match status" value="1"/>
</dbReference>
<dbReference type="Gene3D" id="3.40.50.2300">
    <property type="match status" value="1"/>
</dbReference>
<dbReference type="PANTHER" id="PTHR43711:SF31">
    <property type="entry name" value="HISTIDINE KINASE"/>
    <property type="match status" value="1"/>
</dbReference>
<dbReference type="KEGG" id="ssyi:EKG83_12925"/>
<keyword evidence="7" id="KW-0902">Two-component regulatory system</keyword>
<dbReference type="PROSITE" id="PS50110">
    <property type="entry name" value="RESPONSE_REGULATORY"/>
    <property type="match status" value="1"/>
</dbReference>
<dbReference type="Pfam" id="PF02518">
    <property type="entry name" value="HATPase_c"/>
    <property type="match status" value="1"/>
</dbReference>
<dbReference type="InterPro" id="IPR005467">
    <property type="entry name" value="His_kinase_dom"/>
</dbReference>
<evidence type="ECO:0000256" key="3">
    <source>
        <dbReference type="ARBA" id="ARBA00012438"/>
    </source>
</evidence>
<dbReference type="SUPFAM" id="SSF55874">
    <property type="entry name" value="ATPase domain of HSP90 chaperone/DNA topoisomerase II/histidine kinase"/>
    <property type="match status" value="1"/>
</dbReference>
<dbReference type="Proteomes" id="UP000325787">
    <property type="component" value="Chromosome"/>
</dbReference>
<dbReference type="InterPro" id="IPR036097">
    <property type="entry name" value="HisK_dim/P_sf"/>
</dbReference>
<comment type="subcellular location">
    <subcellularLocation>
        <location evidence="2">Cell membrane</location>
    </subcellularLocation>
</comment>
<organism evidence="12 13">
    <name type="scientific">Saccharothrix syringae</name>
    <name type="common">Nocardiopsis syringae</name>
    <dbReference type="NCBI Taxonomy" id="103733"/>
    <lineage>
        <taxon>Bacteria</taxon>
        <taxon>Bacillati</taxon>
        <taxon>Actinomycetota</taxon>
        <taxon>Actinomycetes</taxon>
        <taxon>Pseudonocardiales</taxon>
        <taxon>Pseudonocardiaceae</taxon>
        <taxon>Saccharothrix</taxon>
    </lineage>
</organism>
<evidence type="ECO:0000256" key="5">
    <source>
        <dbReference type="ARBA" id="ARBA00022679"/>
    </source>
</evidence>
<dbReference type="SUPFAM" id="SSF47384">
    <property type="entry name" value="Homodimeric domain of signal transducing histidine kinase"/>
    <property type="match status" value="1"/>
</dbReference>